<proteinExistence type="predicted"/>
<sequence length="253" mass="29399">MPPASSSTSRKPKSLAYRCFSSLFTKRAQIIAFVALLFLTFFMIPGLYTALTYYSHTMDDKFIQEYNIQSAMNSSLMIDCDYVVTPWFLNLCLNEDTANAYAWRHYKLLNKDNPNCVDIYERTQCYDKNVLLKPNRTRIFPNACPISSMLFEEENFKVSWMKDMANLTESAVVVKMPLISNLQPYLNQNIRAMDLFMMCPSCAFRGCDNENSRPMFHKFRHGWPFSFAECKITGNATSNLIYETMNDEKFVEV</sequence>
<dbReference type="Proteomes" id="UP000887579">
    <property type="component" value="Unplaced"/>
</dbReference>
<accession>A0AC34FZ10</accession>
<protein>
    <submittedName>
        <fullName evidence="2">Uncharacterized protein</fullName>
    </submittedName>
</protein>
<evidence type="ECO:0000313" key="1">
    <source>
        <dbReference type="Proteomes" id="UP000887579"/>
    </source>
</evidence>
<organism evidence="1 2">
    <name type="scientific">Panagrolaimus sp. ES5</name>
    <dbReference type="NCBI Taxonomy" id="591445"/>
    <lineage>
        <taxon>Eukaryota</taxon>
        <taxon>Metazoa</taxon>
        <taxon>Ecdysozoa</taxon>
        <taxon>Nematoda</taxon>
        <taxon>Chromadorea</taxon>
        <taxon>Rhabditida</taxon>
        <taxon>Tylenchina</taxon>
        <taxon>Panagrolaimomorpha</taxon>
        <taxon>Panagrolaimoidea</taxon>
        <taxon>Panagrolaimidae</taxon>
        <taxon>Panagrolaimus</taxon>
    </lineage>
</organism>
<reference evidence="2" key="1">
    <citation type="submission" date="2022-11" db="UniProtKB">
        <authorList>
            <consortium name="WormBaseParasite"/>
        </authorList>
    </citation>
    <scope>IDENTIFICATION</scope>
</reference>
<evidence type="ECO:0000313" key="2">
    <source>
        <dbReference type="WBParaSite" id="ES5_v2.g22671.t1"/>
    </source>
</evidence>
<name>A0AC34FZ10_9BILA</name>
<dbReference type="WBParaSite" id="ES5_v2.g22671.t1">
    <property type="protein sequence ID" value="ES5_v2.g22671.t1"/>
    <property type="gene ID" value="ES5_v2.g22671"/>
</dbReference>